<feature type="compositionally biased region" description="Basic and acidic residues" evidence="7">
    <location>
        <begin position="283"/>
        <end position="292"/>
    </location>
</feature>
<dbReference type="GO" id="GO:0005634">
    <property type="term" value="C:nucleus"/>
    <property type="evidence" value="ECO:0007669"/>
    <property type="project" value="UniProtKB-SubCell"/>
</dbReference>
<evidence type="ECO:0000256" key="1">
    <source>
        <dbReference type="ARBA" id="ARBA00004123"/>
    </source>
</evidence>
<feature type="region of interest" description="Disordered" evidence="7">
    <location>
        <begin position="105"/>
        <end position="168"/>
    </location>
</feature>
<dbReference type="VEuPathDB" id="FungiDB:TRICI_004203"/>
<proteinExistence type="predicted"/>
<dbReference type="Proteomes" id="UP000761534">
    <property type="component" value="Unassembled WGS sequence"/>
</dbReference>
<feature type="region of interest" description="Disordered" evidence="7">
    <location>
        <begin position="261"/>
        <end position="310"/>
    </location>
</feature>
<dbReference type="CDD" id="cd00202">
    <property type="entry name" value="ZnF_GATA"/>
    <property type="match status" value="1"/>
</dbReference>
<dbReference type="FunFam" id="3.30.50.10:FF:000007">
    <property type="entry name" value="Nitrogen regulatory AreA, N-terminal"/>
    <property type="match status" value="1"/>
</dbReference>
<dbReference type="GO" id="GO:0000122">
    <property type="term" value="P:negative regulation of transcription by RNA polymerase II"/>
    <property type="evidence" value="ECO:0007669"/>
    <property type="project" value="TreeGrafter"/>
</dbReference>
<feature type="compositionally biased region" description="Polar residues" evidence="7">
    <location>
        <begin position="29"/>
        <end position="38"/>
    </location>
</feature>
<dbReference type="PANTHER" id="PTHR10071">
    <property type="entry name" value="TRANSCRIPTION FACTOR GATA FAMILY MEMBER"/>
    <property type="match status" value="1"/>
</dbReference>
<dbReference type="Pfam" id="PF00320">
    <property type="entry name" value="GATA"/>
    <property type="match status" value="1"/>
</dbReference>
<organism evidence="9 10">
    <name type="scientific">Trichomonascus ciferrii</name>
    <dbReference type="NCBI Taxonomy" id="44093"/>
    <lineage>
        <taxon>Eukaryota</taxon>
        <taxon>Fungi</taxon>
        <taxon>Dikarya</taxon>
        <taxon>Ascomycota</taxon>
        <taxon>Saccharomycotina</taxon>
        <taxon>Dipodascomycetes</taxon>
        <taxon>Dipodascales</taxon>
        <taxon>Trichomonascaceae</taxon>
        <taxon>Trichomonascus</taxon>
        <taxon>Trichomonascus ciferrii complex</taxon>
    </lineage>
</organism>
<keyword evidence="10" id="KW-1185">Reference proteome</keyword>
<dbReference type="InterPro" id="IPR000679">
    <property type="entry name" value="Znf_GATA"/>
</dbReference>
<dbReference type="GO" id="GO:0045944">
    <property type="term" value="P:positive regulation of transcription by RNA polymerase II"/>
    <property type="evidence" value="ECO:0007669"/>
    <property type="project" value="TreeGrafter"/>
</dbReference>
<feature type="compositionally biased region" description="Low complexity" evidence="7">
    <location>
        <begin position="108"/>
        <end position="149"/>
    </location>
</feature>
<name>A0A642V7S1_9ASCO</name>
<dbReference type="GO" id="GO:0000981">
    <property type="term" value="F:DNA-binding transcription factor activity, RNA polymerase II-specific"/>
    <property type="evidence" value="ECO:0007669"/>
    <property type="project" value="TreeGrafter"/>
</dbReference>
<dbReference type="OrthoDB" id="515401at2759"/>
<dbReference type="SMART" id="SM00401">
    <property type="entry name" value="ZnF_GATA"/>
    <property type="match status" value="1"/>
</dbReference>
<evidence type="ECO:0000256" key="4">
    <source>
        <dbReference type="ARBA" id="ARBA00022833"/>
    </source>
</evidence>
<comment type="caution">
    <text evidence="9">The sequence shown here is derived from an EMBL/GenBank/DDBJ whole genome shotgun (WGS) entry which is preliminary data.</text>
</comment>
<evidence type="ECO:0000256" key="5">
    <source>
        <dbReference type="ARBA" id="ARBA00023242"/>
    </source>
</evidence>
<feature type="compositionally biased region" description="Polar residues" evidence="7">
    <location>
        <begin position="344"/>
        <end position="353"/>
    </location>
</feature>
<dbReference type="PROSITE" id="PS50114">
    <property type="entry name" value="GATA_ZN_FINGER_2"/>
    <property type="match status" value="1"/>
</dbReference>
<feature type="region of interest" description="Disordered" evidence="7">
    <location>
        <begin position="180"/>
        <end position="243"/>
    </location>
</feature>
<evidence type="ECO:0000313" key="9">
    <source>
        <dbReference type="EMBL" id="KAA8910185.1"/>
    </source>
</evidence>
<gene>
    <name evidence="9" type="ORF">TRICI_004203</name>
</gene>
<feature type="region of interest" description="Disordered" evidence="7">
    <location>
        <begin position="335"/>
        <end position="498"/>
    </location>
</feature>
<keyword evidence="3 6" id="KW-0863">Zinc-finger</keyword>
<comment type="subcellular location">
    <subcellularLocation>
        <location evidence="1">Nucleus</location>
    </subcellularLocation>
</comment>
<evidence type="ECO:0000256" key="2">
    <source>
        <dbReference type="ARBA" id="ARBA00022723"/>
    </source>
</evidence>
<evidence type="ECO:0000256" key="7">
    <source>
        <dbReference type="SAM" id="MobiDB-lite"/>
    </source>
</evidence>
<sequence length="498" mass="53464">MNKGNNDDTVMDQAPTFDSIPIPADNDFHSNNNQQNSHGFEFSLDPLAVEGLTSPVSSSFDLYNLPNSVSYGGSVPDFNFDSGFAEVLPGPEVNSASFNNPGGLYFDNFNNQNQNNSNNNTNRFASNPTSVPGQSWSSISISHSTGSSVAGPRHVQRGGFGNHQYSRSTNLNNSTGFAKFDLFDPNDDDETKSTSSALTTPALSPQPVSSPIIASSPVNSQHSMARSAPQQPPDTGPPADFFTPKKIARTKSQTNASSLLQQNLAKKQQQQQQQGNESGAGEAKTKKDKDGPECSNCHTRTTPLWRRNPQGQPLCNACGLFQKLHGDVRPLSLKTDVIRKRNRSNNSNATADSSRSHSRDNSILSSNTLAPLTPLSGGSQAIPIKRETTPGRSGPNSAASSLTDGGTSAGKHVPIAPRRHVALAPAPPKSSTPVKLQPQPLSEYKMQQLKRKQPSNKQINNRSSGPQKIQPPTSRQPQNNSKQSAASAPQPSHPWFNI</sequence>
<keyword evidence="2" id="KW-0479">Metal-binding</keyword>
<dbReference type="SUPFAM" id="SSF57716">
    <property type="entry name" value="Glucocorticoid receptor-like (DNA-binding domain)"/>
    <property type="match status" value="1"/>
</dbReference>
<feature type="compositionally biased region" description="Low complexity" evidence="7">
    <location>
        <begin position="193"/>
        <end position="220"/>
    </location>
</feature>
<keyword evidence="4" id="KW-0862">Zinc</keyword>
<reference evidence="9" key="1">
    <citation type="journal article" date="2019" name="G3 (Bethesda)">
        <title>Genome Assemblies of Two Rare Opportunistic Yeast Pathogens: Diutina rugosa (syn. Candida rugosa) and Trichomonascus ciferrii (syn. Candida ciferrii).</title>
        <authorList>
            <person name="Mixao V."/>
            <person name="Saus E."/>
            <person name="Hansen A.P."/>
            <person name="Lass-Florl C."/>
            <person name="Gabaldon T."/>
        </authorList>
    </citation>
    <scope>NUCLEOTIDE SEQUENCE</scope>
    <source>
        <strain evidence="9">CBS 4856</strain>
    </source>
</reference>
<dbReference type="GO" id="GO:0008270">
    <property type="term" value="F:zinc ion binding"/>
    <property type="evidence" value="ECO:0007669"/>
    <property type="project" value="UniProtKB-KW"/>
</dbReference>
<feature type="compositionally biased region" description="Polar residues" evidence="7">
    <location>
        <begin position="455"/>
        <end position="475"/>
    </location>
</feature>
<dbReference type="GO" id="GO:0000978">
    <property type="term" value="F:RNA polymerase II cis-regulatory region sequence-specific DNA binding"/>
    <property type="evidence" value="ECO:0007669"/>
    <property type="project" value="TreeGrafter"/>
</dbReference>
<keyword evidence="5" id="KW-0539">Nucleus</keyword>
<dbReference type="InterPro" id="IPR013088">
    <property type="entry name" value="Znf_NHR/GATA"/>
</dbReference>
<dbReference type="PANTHER" id="PTHR10071:SF281">
    <property type="entry name" value="BOX A-BINDING FACTOR-RELATED"/>
    <property type="match status" value="1"/>
</dbReference>
<dbReference type="PRINTS" id="PR00619">
    <property type="entry name" value="GATAZNFINGER"/>
</dbReference>
<feature type="compositionally biased region" description="Low complexity" evidence="7">
    <location>
        <begin position="476"/>
        <end position="498"/>
    </location>
</feature>
<feature type="domain" description="GATA-type" evidence="8">
    <location>
        <begin position="288"/>
        <end position="341"/>
    </location>
</feature>
<dbReference type="Gene3D" id="3.30.50.10">
    <property type="entry name" value="Erythroid Transcription Factor GATA-1, subunit A"/>
    <property type="match status" value="1"/>
</dbReference>
<feature type="region of interest" description="Disordered" evidence="7">
    <location>
        <begin position="1"/>
        <end position="39"/>
    </location>
</feature>
<evidence type="ECO:0000313" key="10">
    <source>
        <dbReference type="Proteomes" id="UP000761534"/>
    </source>
</evidence>
<dbReference type="AlphaFoldDB" id="A0A642V7S1"/>
<dbReference type="EMBL" id="SWFS01000319">
    <property type="protein sequence ID" value="KAA8910185.1"/>
    <property type="molecule type" value="Genomic_DNA"/>
</dbReference>
<evidence type="ECO:0000256" key="6">
    <source>
        <dbReference type="PROSITE-ProRule" id="PRU00094"/>
    </source>
</evidence>
<protein>
    <recommendedName>
        <fullName evidence="8">GATA-type domain-containing protein</fullName>
    </recommendedName>
</protein>
<feature type="compositionally biased region" description="Low complexity" evidence="7">
    <location>
        <begin position="261"/>
        <end position="282"/>
    </location>
</feature>
<feature type="compositionally biased region" description="Polar residues" evidence="7">
    <location>
        <begin position="390"/>
        <end position="406"/>
    </location>
</feature>
<dbReference type="PROSITE" id="PS00344">
    <property type="entry name" value="GATA_ZN_FINGER_1"/>
    <property type="match status" value="1"/>
</dbReference>
<evidence type="ECO:0000259" key="8">
    <source>
        <dbReference type="PROSITE" id="PS50114"/>
    </source>
</evidence>
<feature type="compositionally biased region" description="Polar residues" evidence="7">
    <location>
        <begin position="361"/>
        <end position="370"/>
    </location>
</feature>
<dbReference type="InterPro" id="IPR039355">
    <property type="entry name" value="Transcription_factor_GATA"/>
</dbReference>
<evidence type="ECO:0000256" key="3">
    <source>
        <dbReference type="ARBA" id="ARBA00022771"/>
    </source>
</evidence>
<accession>A0A642V7S1</accession>